<gene>
    <name evidence="5" type="ORF">H7313_11805</name>
</gene>
<dbReference type="InterPro" id="IPR050260">
    <property type="entry name" value="FAD-bd_OxRdtase"/>
</dbReference>
<dbReference type="InterPro" id="IPR023753">
    <property type="entry name" value="FAD/NAD-binding_dom"/>
</dbReference>
<dbReference type="Proteomes" id="UP000587396">
    <property type="component" value="Unassembled WGS sequence"/>
</dbReference>
<accession>A0A842JJL5</accession>
<dbReference type="EMBL" id="JACMSE010000009">
    <property type="protein sequence ID" value="MBC2890018.1"/>
    <property type="molecule type" value="Genomic_DNA"/>
</dbReference>
<dbReference type="GO" id="GO:0016491">
    <property type="term" value="F:oxidoreductase activity"/>
    <property type="evidence" value="ECO:0007669"/>
    <property type="project" value="InterPro"/>
</dbReference>
<dbReference type="InterPro" id="IPR016156">
    <property type="entry name" value="FAD/NAD-linked_Rdtase_dimer_sf"/>
</dbReference>
<evidence type="ECO:0000256" key="2">
    <source>
        <dbReference type="ARBA" id="ARBA00022630"/>
    </source>
</evidence>
<evidence type="ECO:0000313" key="6">
    <source>
        <dbReference type="Proteomes" id="UP000587396"/>
    </source>
</evidence>
<reference evidence="5 6" key="1">
    <citation type="submission" date="2020-08" db="EMBL/GenBank/DDBJ databases">
        <authorList>
            <person name="Liu C."/>
            <person name="Sun Q."/>
        </authorList>
    </citation>
    <scope>NUCLEOTIDE SEQUENCE [LARGE SCALE GENOMIC DNA]</scope>
    <source>
        <strain evidence="5 6">N22</strain>
    </source>
</reference>
<sequence length="452" mass="48133">MANRTTDYLIIGNSAAGVTAAEYLRARDESGSILVVSREPHAVYGRPLISYLIEGKTTEEDMGLKDEGFYGRNAIDTLLGPDFEVVALRAAEHEAVLENGDVVAYGKCLVATGSVPFMPPIKGLEGKKNVFTFLSLDDAKGVWYAALAATERAHAEERKSRVVVIGGGLIGLKAAEALSHHVDDVVVLELAPRVLPAVLDDQGAAVLLDLLARHGITCLTSTSADELRGANGEVDVLALTNGEELPCDLCVAAVGVRPNSQLAVDAGAEQGRGLVCGTDLQTTLPDVYAAGDVTQVTDLLDGSQHPLALWPNAMRQGKVAGLHMARADDAEPYLGSFAVNAVDFFDISLLTAGVINPPEDGGYDVRTVAEGSVYAKFVTKDDRLVGYILLNRPANAGIYTALIEQRIPLSSLSGDLFADAPLNLDFPADVRWARLHKCYPADRDARGWKEQA</sequence>
<evidence type="ECO:0000313" key="5">
    <source>
        <dbReference type="EMBL" id="MBC2890018.1"/>
    </source>
</evidence>
<evidence type="ECO:0000259" key="4">
    <source>
        <dbReference type="Pfam" id="PF07992"/>
    </source>
</evidence>
<name>A0A842JJL5_9ACTN</name>
<evidence type="ECO:0000256" key="3">
    <source>
        <dbReference type="ARBA" id="ARBA00022827"/>
    </source>
</evidence>
<comment type="caution">
    <text evidence="5">The sequence shown here is derived from an EMBL/GenBank/DDBJ whole genome shotgun (WGS) entry which is preliminary data.</text>
</comment>
<dbReference type="RefSeq" id="WP_185905777.1">
    <property type="nucleotide sequence ID" value="NZ_JACMSE010000009.1"/>
</dbReference>
<proteinExistence type="predicted"/>
<dbReference type="Gene3D" id="3.30.390.30">
    <property type="match status" value="1"/>
</dbReference>
<keyword evidence="6" id="KW-1185">Reference proteome</keyword>
<dbReference type="AlphaFoldDB" id="A0A842JJL5"/>
<feature type="domain" description="FAD/NAD(P)-binding" evidence="4">
    <location>
        <begin position="7"/>
        <end position="317"/>
    </location>
</feature>
<protein>
    <submittedName>
        <fullName evidence="5">NAD(P)/FAD-dependent oxidoreductase</fullName>
    </submittedName>
</protein>
<dbReference type="SUPFAM" id="SSF51905">
    <property type="entry name" value="FAD/NAD(P)-binding domain"/>
    <property type="match status" value="1"/>
</dbReference>
<dbReference type="PRINTS" id="PR00368">
    <property type="entry name" value="FADPNR"/>
</dbReference>
<keyword evidence="3" id="KW-0274">FAD</keyword>
<dbReference type="PRINTS" id="PR00411">
    <property type="entry name" value="PNDRDTASEI"/>
</dbReference>
<keyword evidence="2" id="KW-0285">Flavoprotein</keyword>
<organism evidence="5 6">
    <name type="scientific">Gordonibacter massiliensis</name>
    <name type="common">ex Traore et al. 2017</name>
    <dbReference type="NCBI Taxonomy" id="1841863"/>
    <lineage>
        <taxon>Bacteria</taxon>
        <taxon>Bacillati</taxon>
        <taxon>Actinomycetota</taxon>
        <taxon>Coriobacteriia</taxon>
        <taxon>Eggerthellales</taxon>
        <taxon>Eggerthellaceae</taxon>
        <taxon>Gordonibacter</taxon>
    </lineage>
</organism>
<dbReference type="PANTHER" id="PTHR43429:SF3">
    <property type="entry name" value="NITRITE REDUCTASE [NAD(P)H]"/>
    <property type="match status" value="1"/>
</dbReference>
<comment type="cofactor">
    <cofactor evidence="1">
        <name>FAD</name>
        <dbReference type="ChEBI" id="CHEBI:57692"/>
    </cofactor>
</comment>
<evidence type="ECO:0000256" key="1">
    <source>
        <dbReference type="ARBA" id="ARBA00001974"/>
    </source>
</evidence>
<dbReference type="InterPro" id="IPR036188">
    <property type="entry name" value="FAD/NAD-bd_sf"/>
</dbReference>
<dbReference type="PANTHER" id="PTHR43429">
    <property type="entry name" value="PYRIDINE NUCLEOTIDE-DISULFIDE OXIDOREDUCTASE DOMAIN-CONTAINING"/>
    <property type="match status" value="1"/>
</dbReference>
<dbReference type="Pfam" id="PF07992">
    <property type="entry name" value="Pyr_redox_2"/>
    <property type="match status" value="1"/>
</dbReference>
<dbReference type="Gene3D" id="3.50.50.60">
    <property type="entry name" value="FAD/NAD(P)-binding domain"/>
    <property type="match status" value="2"/>
</dbReference>